<protein>
    <submittedName>
        <fullName evidence="2">Uncharacterized protein</fullName>
    </submittedName>
</protein>
<organism evidence="2 3">
    <name type="scientific">Apiotrichum porosum</name>
    <dbReference type="NCBI Taxonomy" id="105984"/>
    <lineage>
        <taxon>Eukaryota</taxon>
        <taxon>Fungi</taxon>
        <taxon>Dikarya</taxon>
        <taxon>Basidiomycota</taxon>
        <taxon>Agaricomycotina</taxon>
        <taxon>Tremellomycetes</taxon>
        <taxon>Trichosporonales</taxon>
        <taxon>Trichosporonaceae</taxon>
        <taxon>Apiotrichum</taxon>
    </lineage>
</organism>
<dbReference type="GeneID" id="39585863"/>
<keyword evidence="3" id="KW-1185">Reference proteome</keyword>
<feature type="compositionally biased region" description="Polar residues" evidence="1">
    <location>
        <begin position="348"/>
        <end position="358"/>
    </location>
</feature>
<feature type="region of interest" description="Disordered" evidence="1">
    <location>
        <begin position="181"/>
        <end position="258"/>
    </location>
</feature>
<feature type="region of interest" description="Disordered" evidence="1">
    <location>
        <begin position="127"/>
        <end position="150"/>
    </location>
</feature>
<reference evidence="2 3" key="1">
    <citation type="submission" date="2018-11" db="EMBL/GenBank/DDBJ databases">
        <title>Genome sequence of Apiotrichum porosum DSM 27194.</title>
        <authorList>
            <person name="Aliyu H."/>
            <person name="Gorte O."/>
            <person name="Ochsenreither K."/>
        </authorList>
    </citation>
    <scope>NUCLEOTIDE SEQUENCE [LARGE SCALE GENOMIC DNA]</scope>
    <source>
        <strain evidence="2 3">DSM 27194</strain>
    </source>
</reference>
<name>A0A427XK88_9TREE</name>
<feature type="region of interest" description="Disordered" evidence="1">
    <location>
        <begin position="277"/>
        <end position="358"/>
    </location>
</feature>
<dbReference type="RefSeq" id="XP_028474427.1">
    <property type="nucleotide sequence ID" value="XM_028617120.1"/>
</dbReference>
<evidence type="ECO:0000256" key="1">
    <source>
        <dbReference type="SAM" id="MobiDB-lite"/>
    </source>
</evidence>
<dbReference type="EMBL" id="RSCE01000010">
    <property type="protein sequence ID" value="RSH79280.1"/>
    <property type="molecule type" value="Genomic_DNA"/>
</dbReference>
<dbReference type="Proteomes" id="UP000279236">
    <property type="component" value="Unassembled WGS sequence"/>
</dbReference>
<comment type="caution">
    <text evidence="2">The sequence shown here is derived from an EMBL/GenBank/DDBJ whole genome shotgun (WGS) entry which is preliminary data.</text>
</comment>
<accession>A0A427XK88</accession>
<feature type="compositionally biased region" description="Basic and acidic residues" evidence="1">
    <location>
        <begin position="132"/>
        <end position="142"/>
    </location>
</feature>
<sequence length="401" mass="45568">MAEALVASQLGCFFRRDWATTGVWGILPWMAPQNTQCPLRQALRTKFGALTAEEQAQRQRQQRRAALSLMSPQQRVAVRQRTCSYWLSLSEAEKAAYYARKKIRLANESPETRARRLARRRLREGIPEDETAEARSKLHENQNARMARFRSKEKRILDGYEGTEAERQAIIDKKAAADARAEKKRATETTDDKQARQDNTRLKNERFKATPAYRISEDKRQEKRRAARAESKKARQAQSEATKDARAAVNRANDAARKWEARRVARVAREAAPAAAAATAKANFFKPRTKPPLARRRIREGIPENESPEARAKRGNAYPRRRGGYRCGPPNHPQQEGRLRFPGPPEAQKNSSSHGTNSTILEWQRRATWYKILPNNVAGATLPTSRLGFLEHELGSTIPTV</sequence>
<proteinExistence type="predicted"/>
<feature type="compositionally biased region" description="Basic residues" evidence="1">
    <location>
        <begin position="287"/>
        <end position="298"/>
    </location>
</feature>
<evidence type="ECO:0000313" key="3">
    <source>
        <dbReference type="Proteomes" id="UP000279236"/>
    </source>
</evidence>
<dbReference type="AlphaFoldDB" id="A0A427XK88"/>
<evidence type="ECO:0000313" key="2">
    <source>
        <dbReference type="EMBL" id="RSH79280.1"/>
    </source>
</evidence>
<feature type="compositionally biased region" description="Basic and acidic residues" evidence="1">
    <location>
        <begin position="181"/>
        <end position="208"/>
    </location>
</feature>
<gene>
    <name evidence="2" type="ORF">EHS24_001320</name>
</gene>